<proteinExistence type="predicted"/>
<dbReference type="Gene3D" id="3.40.50.1110">
    <property type="entry name" value="SGNH hydrolase"/>
    <property type="match status" value="2"/>
</dbReference>
<sequence>MFATLTRRLIATTLAATACLSLNTSIFAPEAHAQQKQVVMFGDSLLANPYFLWADRFQGPGKVTPNAPGQWRCPRGENRVASALARHTGAKVEDFACTGAVAYAPIEQNKRLSKQVTTALEQNQLTPSTTNVLIQIGFNDTWKAPGFYNVQTKNFVDEMRTQVARIRQAAPNARIAFLGYPAMVGPNGEVCAIHWNNSPALPIQFGFVRSAFNSVHDWQRQAANATGAEWIDLEKESSGHDMCAPQDQRWVAGIFDNSSAPYNITTHLTHHGNDQIAGIIARKI</sequence>
<accession>A0ABU2B7B7</accession>
<dbReference type="InterPro" id="IPR036514">
    <property type="entry name" value="SGNH_hydro_sf"/>
</dbReference>
<feature type="signal peptide" evidence="1">
    <location>
        <begin position="1"/>
        <end position="33"/>
    </location>
</feature>
<keyword evidence="1" id="KW-0732">Signal</keyword>
<evidence type="ECO:0000313" key="4">
    <source>
        <dbReference type="Proteomes" id="UP001183619"/>
    </source>
</evidence>
<gene>
    <name evidence="3" type="ORF">J2S37_000206</name>
</gene>
<dbReference type="SUPFAM" id="SSF52266">
    <property type="entry name" value="SGNH hydrolase"/>
    <property type="match status" value="1"/>
</dbReference>
<keyword evidence="4" id="KW-1185">Reference proteome</keyword>
<evidence type="ECO:0000256" key="1">
    <source>
        <dbReference type="SAM" id="SignalP"/>
    </source>
</evidence>
<evidence type="ECO:0000313" key="3">
    <source>
        <dbReference type="EMBL" id="MDR7353668.1"/>
    </source>
</evidence>
<comment type="caution">
    <text evidence="3">The sequence shown here is derived from an EMBL/GenBank/DDBJ whole genome shotgun (WGS) entry which is preliminary data.</text>
</comment>
<name>A0ABU2B7B7_9CORY</name>
<reference evidence="3 4" key="1">
    <citation type="submission" date="2023-07" db="EMBL/GenBank/DDBJ databases">
        <title>Sequencing the genomes of 1000 actinobacteria strains.</title>
        <authorList>
            <person name="Klenk H.-P."/>
        </authorList>
    </citation>
    <scope>NUCLEOTIDE SEQUENCE [LARGE SCALE GENOMIC DNA]</scope>
    <source>
        <strain evidence="3 4">DSM 44508</strain>
    </source>
</reference>
<dbReference type="Pfam" id="PF13472">
    <property type="entry name" value="Lipase_GDSL_2"/>
    <property type="match status" value="1"/>
</dbReference>
<protein>
    <submittedName>
        <fullName evidence="3">Lysophospholipase L1-like esterase</fullName>
    </submittedName>
</protein>
<feature type="domain" description="SGNH hydrolase-type esterase" evidence="2">
    <location>
        <begin position="41"/>
        <end position="273"/>
    </location>
</feature>
<dbReference type="Proteomes" id="UP001183619">
    <property type="component" value="Unassembled WGS sequence"/>
</dbReference>
<organism evidence="3 4">
    <name type="scientific">Corynebacterium felinum</name>
    <dbReference type="NCBI Taxonomy" id="131318"/>
    <lineage>
        <taxon>Bacteria</taxon>
        <taxon>Bacillati</taxon>
        <taxon>Actinomycetota</taxon>
        <taxon>Actinomycetes</taxon>
        <taxon>Mycobacteriales</taxon>
        <taxon>Corynebacteriaceae</taxon>
        <taxon>Corynebacterium</taxon>
    </lineage>
</organism>
<dbReference type="InterPro" id="IPR013830">
    <property type="entry name" value="SGNH_hydro"/>
</dbReference>
<feature type="chain" id="PRO_5045174910" evidence="1">
    <location>
        <begin position="34"/>
        <end position="284"/>
    </location>
</feature>
<dbReference type="PROSITE" id="PS51257">
    <property type="entry name" value="PROKAR_LIPOPROTEIN"/>
    <property type="match status" value="1"/>
</dbReference>
<evidence type="ECO:0000259" key="2">
    <source>
        <dbReference type="Pfam" id="PF13472"/>
    </source>
</evidence>
<dbReference type="EMBL" id="JAVDYF010000001">
    <property type="protein sequence ID" value="MDR7353668.1"/>
    <property type="molecule type" value="Genomic_DNA"/>
</dbReference>
<dbReference type="RefSeq" id="WP_277104238.1">
    <property type="nucleotide sequence ID" value="NZ_BAAAJS010000013.1"/>
</dbReference>